<dbReference type="EMBL" id="CAJJDM010000041">
    <property type="protein sequence ID" value="CAD8068343.1"/>
    <property type="molecule type" value="Genomic_DNA"/>
</dbReference>
<dbReference type="AlphaFoldDB" id="A0A8S1LS73"/>
<dbReference type="Proteomes" id="UP000688137">
    <property type="component" value="Unassembled WGS sequence"/>
</dbReference>
<dbReference type="OMA" id="MKSAAHT"/>
<reference evidence="2" key="1">
    <citation type="submission" date="2021-01" db="EMBL/GenBank/DDBJ databases">
        <authorList>
            <consortium name="Genoscope - CEA"/>
            <person name="William W."/>
        </authorList>
    </citation>
    <scope>NUCLEOTIDE SEQUENCE</scope>
</reference>
<name>A0A8S1LS73_PARPR</name>
<accession>A0A8S1LS73</accession>
<gene>
    <name evidence="2" type="ORF">PPRIM_AZ9-3.1.T0420111</name>
</gene>
<keyword evidence="3" id="KW-1185">Reference proteome</keyword>
<feature type="region of interest" description="Disordered" evidence="1">
    <location>
        <begin position="1"/>
        <end position="22"/>
    </location>
</feature>
<protein>
    <submittedName>
        <fullName evidence="2">Uncharacterized protein</fullName>
    </submittedName>
</protein>
<organism evidence="2 3">
    <name type="scientific">Paramecium primaurelia</name>
    <dbReference type="NCBI Taxonomy" id="5886"/>
    <lineage>
        <taxon>Eukaryota</taxon>
        <taxon>Sar</taxon>
        <taxon>Alveolata</taxon>
        <taxon>Ciliophora</taxon>
        <taxon>Intramacronucleata</taxon>
        <taxon>Oligohymenophorea</taxon>
        <taxon>Peniculida</taxon>
        <taxon>Parameciidae</taxon>
        <taxon>Paramecium</taxon>
    </lineage>
</organism>
<evidence type="ECO:0000313" key="3">
    <source>
        <dbReference type="Proteomes" id="UP000688137"/>
    </source>
</evidence>
<evidence type="ECO:0000313" key="2">
    <source>
        <dbReference type="EMBL" id="CAD8068343.1"/>
    </source>
</evidence>
<sequence>MNSSADTVKKQPLNRNKDKETQRNIRILSSRINFEDPTILLQSRTLLANFIRGNQISQSNPHSNQ</sequence>
<comment type="caution">
    <text evidence="2">The sequence shown here is derived from an EMBL/GenBank/DDBJ whole genome shotgun (WGS) entry which is preliminary data.</text>
</comment>
<proteinExistence type="predicted"/>
<evidence type="ECO:0000256" key="1">
    <source>
        <dbReference type="SAM" id="MobiDB-lite"/>
    </source>
</evidence>